<dbReference type="AlphaFoldDB" id="A0A7S0IQZ8"/>
<keyword evidence="1" id="KW-1133">Transmembrane helix</keyword>
<keyword evidence="1" id="KW-0812">Transmembrane</keyword>
<keyword evidence="1" id="KW-0472">Membrane</keyword>
<dbReference type="EMBL" id="HBER01007852">
    <property type="protein sequence ID" value="CAD8528641.1"/>
    <property type="molecule type" value="Transcribed_RNA"/>
</dbReference>
<feature type="transmembrane region" description="Helical" evidence="1">
    <location>
        <begin position="482"/>
        <end position="505"/>
    </location>
</feature>
<feature type="transmembrane region" description="Helical" evidence="1">
    <location>
        <begin position="525"/>
        <end position="543"/>
    </location>
</feature>
<protein>
    <submittedName>
        <fullName evidence="2">Uncharacterized protein</fullName>
    </submittedName>
</protein>
<dbReference type="PANTHER" id="PTHR33833:SF3">
    <property type="entry name" value="YCF49-LIKE PROTEIN"/>
    <property type="match status" value="1"/>
</dbReference>
<name>A0A7S0IQZ8_9EUKA</name>
<feature type="transmembrane region" description="Helical" evidence="1">
    <location>
        <begin position="156"/>
        <end position="175"/>
    </location>
</feature>
<organism evidence="2">
    <name type="scientific">Calcidiscus leptoporus</name>
    <dbReference type="NCBI Taxonomy" id="127549"/>
    <lineage>
        <taxon>Eukaryota</taxon>
        <taxon>Haptista</taxon>
        <taxon>Haptophyta</taxon>
        <taxon>Prymnesiophyceae</taxon>
        <taxon>Coccolithales</taxon>
        <taxon>Calcidiscaceae</taxon>
        <taxon>Calcidiscus</taxon>
    </lineage>
</organism>
<feature type="transmembrane region" description="Helical" evidence="1">
    <location>
        <begin position="55"/>
        <end position="74"/>
    </location>
</feature>
<sequence length="572" mass="59254">MRCSPSFAPRHTACRFGSVAMVDPGAALLLGGAVGTGAVESIGTTLAFADQSGKLAGTFFANSLPSYIAFLYFLGYEKNRTPKVAMFGFQFLLLFVMSTIFTGIVTKGTYASTLADVDWLHGAAEALLTTSNLYVAFGFRSAMAGEKQPEGPSFRYPAFAVFALVVLATAAGPAIGFEAHSAFLGGIGNLGSNPLGSLAAAEPANALSVPTWAIHFSSVFEWLFAMSAVSTYAAATGNERWRWLAWGMLPLHASGVAACTYHFFYNSQDVGFLVTLQAFLTLVGNTTVAIAALLIALSNGWSINELNPFADGRDPLAAIKARFSADGDGSLAAATQASTDGWQPSALAIQEYPPAALLAAELAALTIACSYLMKYGEPALGVPFAPNALVAWLMVASVPAAVAYSIASTPAPAAVASAGGGGSFADAAAPPPAAETSSTPAFSMPEISMPEISMPKFGGSKATEAAEDEAAQGLSMEDIKKYGVAGTVAYILTELAFWAVAFPVASAALYQTSGHWPDFSDNVDRATVVGFVFAGANIARLAVPLRFAAAFALAPWVDENVIARFKADSGEA</sequence>
<evidence type="ECO:0000313" key="2">
    <source>
        <dbReference type="EMBL" id="CAD8528641.1"/>
    </source>
</evidence>
<accession>A0A7S0IQZ8</accession>
<dbReference type="Pfam" id="PF10693">
    <property type="entry name" value="DUF2499"/>
    <property type="match status" value="1"/>
</dbReference>
<feature type="transmembrane region" description="Helical" evidence="1">
    <location>
        <begin position="270"/>
        <end position="297"/>
    </location>
</feature>
<reference evidence="2" key="1">
    <citation type="submission" date="2021-01" db="EMBL/GenBank/DDBJ databases">
        <authorList>
            <person name="Corre E."/>
            <person name="Pelletier E."/>
            <person name="Niang G."/>
            <person name="Scheremetjew M."/>
            <person name="Finn R."/>
            <person name="Kale V."/>
            <person name="Holt S."/>
            <person name="Cochrane G."/>
            <person name="Meng A."/>
            <person name="Brown T."/>
            <person name="Cohen L."/>
        </authorList>
    </citation>
    <scope>NUCLEOTIDE SEQUENCE</scope>
    <source>
        <strain evidence="2">RCC1130</strain>
    </source>
</reference>
<dbReference type="InterPro" id="IPR019634">
    <property type="entry name" value="Uncharacterised_Ycf49"/>
</dbReference>
<feature type="transmembrane region" description="Helical" evidence="1">
    <location>
        <begin position="212"/>
        <end position="234"/>
    </location>
</feature>
<evidence type="ECO:0000256" key="1">
    <source>
        <dbReference type="SAM" id="Phobius"/>
    </source>
</evidence>
<proteinExistence type="predicted"/>
<feature type="transmembrane region" description="Helical" evidence="1">
    <location>
        <begin position="86"/>
        <end position="106"/>
    </location>
</feature>
<dbReference type="Pfam" id="PF12159">
    <property type="entry name" value="DUF3593"/>
    <property type="match status" value="1"/>
</dbReference>
<feature type="transmembrane region" description="Helical" evidence="1">
    <location>
        <begin position="126"/>
        <end position="144"/>
    </location>
</feature>
<feature type="transmembrane region" description="Helical" evidence="1">
    <location>
        <begin position="243"/>
        <end position="264"/>
    </location>
</feature>
<gene>
    <name evidence="2" type="ORF">CLEP1334_LOCUS3893</name>
</gene>
<dbReference type="InterPro" id="IPR021995">
    <property type="entry name" value="DUF3593"/>
</dbReference>
<dbReference type="PANTHER" id="PTHR33833">
    <property type="entry name" value="NUCLEOLAR-LIKE PROTEIN-RELATED"/>
    <property type="match status" value="1"/>
</dbReference>